<keyword evidence="1" id="KW-0436">Ligase</keyword>
<dbReference type="PANTHER" id="PTHR40037">
    <property type="entry name" value="PHOSPHOESTERASE YJCG-RELATED"/>
    <property type="match status" value="1"/>
</dbReference>
<dbReference type="Proteomes" id="UP000586042">
    <property type="component" value="Unassembled WGS sequence"/>
</dbReference>
<dbReference type="SUPFAM" id="SSF55144">
    <property type="entry name" value="LigT-like"/>
    <property type="match status" value="1"/>
</dbReference>
<accession>A0A7Y6IIR4</accession>
<dbReference type="EMBL" id="JABWGN010000022">
    <property type="protein sequence ID" value="NUW37614.1"/>
    <property type="molecule type" value="Genomic_DNA"/>
</dbReference>
<organism evidence="1 2">
    <name type="scientific">Nonomuraea montanisoli</name>
    <dbReference type="NCBI Taxonomy" id="2741721"/>
    <lineage>
        <taxon>Bacteria</taxon>
        <taxon>Bacillati</taxon>
        <taxon>Actinomycetota</taxon>
        <taxon>Actinomycetes</taxon>
        <taxon>Streptosporangiales</taxon>
        <taxon>Streptosporangiaceae</taxon>
        <taxon>Nonomuraea</taxon>
    </lineage>
</organism>
<dbReference type="AlphaFoldDB" id="A0A7Y6IIR4"/>
<dbReference type="Pfam" id="PF13563">
    <property type="entry name" value="2_5_RNA_ligase2"/>
    <property type="match status" value="1"/>
</dbReference>
<protein>
    <submittedName>
        <fullName evidence="1">2'-5' RNA ligase family protein</fullName>
    </submittedName>
</protein>
<comment type="caution">
    <text evidence="1">The sequence shown here is derived from an EMBL/GenBank/DDBJ whole genome shotgun (WGS) entry which is preliminary data.</text>
</comment>
<proteinExistence type="predicted"/>
<reference evidence="1 2" key="1">
    <citation type="submission" date="2020-06" db="EMBL/GenBank/DDBJ databases">
        <title>Nonomuraea sp. SMC257, a novel actinomycete isolated from soil.</title>
        <authorList>
            <person name="Chanama M."/>
        </authorList>
    </citation>
    <scope>NUCLEOTIDE SEQUENCE [LARGE SCALE GENOMIC DNA]</scope>
    <source>
        <strain evidence="1 2">SMC257</strain>
    </source>
</reference>
<evidence type="ECO:0000313" key="1">
    <source>
        <dbReference type="EMBL" id="NUW37614.1"/>
    </source>
</evidence>
<dbReference type="InterPro" id="IPR009097">
    <property type="entry name" value="Cyclic_Pdiesterase"/>
</dbReference>
<keyword evidence="2" id="KW-1185">Reference proteome</keyword>
<dbReference type="PANTHER" id="PTHR40037:SF1">
    <property type="entry name" value="PHOSPHOESTERASE SAOUHSC_00951-RELATED"/>
    <property type="match status" value="1"/>
</dbReference>
<name>A0A7Y6IIR4_9ACTN</name>
<dbReference type="RefSeq" id="WP_175595065.1">
    <property type="nucleotide sequence ID" value="NZ_JABWGN010000022.1"/>
</dbReference>
<dbReference type="Gene3D" id="3.90.1140.10">
    <property type="entry name" value="Cyclic phosphodiesterase"/>
    <property type="match status" value="1"/>
</dbReference>
<evidence type="ECO:0000313" key="2">
    <source>
        <dbReference type="Proteomes" id="UP000586042"/>
    </source>
</evidence>
<sequence>MSDGASGRYRAGETALLAVVKEAEPLVGPWRQRFDSFAASGVPAHVTVLVPFLDVDRIDAAVTDELGALFGRHAPFAVRFDSCRRFPDVLYLAPAPDAPFRALTEAVVARWPEAPPYGGQFAEVVPHLTVAHGREAHVLDEVEAALTAGLPVTADVTSVSLFATDGDRWHQRAEFPLLGPTPF</sequence>
<dbReference type="InterPro" id="IPR050580">
    <property type="entry name" value="2H_phosphoesterase_YjcG-like"/>
</dbReference>
<dbReference type="GO" id="GO:0016874">
    <property type="term" value="F:ligase activity"/>
    <property type="evidence" value="ECO:0007669"/>
    <property type="project" value="UniProtKB-KW"/>
</dbReference>
<gene>
    <name evidence="1" type="ORF">HTZ77_40360</name>
</gene>